<feature type="compositionally biased region" description="Polar residues" evidence="8">
    <location>
        <begin position="1400"/>
        <end position="1414"/>
    </location>
</feature>
<proteinExistence type="predicted"/>
<evidence type="ECO:0000256" key="1">
    <source>
        <dbReference type="ARBA" id="ARBA00012493"/>
    </source>
</evidence>
<feature type="region of interest" description="Disordered" evidence="8">
    <location>
        <begin position="371"/>
        <end position="443"/>
    </location>
</feature>
<dbReference type="PROSITE" id="PS50994">
    <property type="entry name" value="INTEGRASE"/>
    <property type="match status" value="1"/>
</dbReference>
<keyword evidence="7" id="KW-0695">RNA-directed DNA polymerase</keyword>
<dbReference type="InterPro" id="IPR041373">
    <property type="entry name" value="RT_RNaseH"/>
</dbReference>
<dbReference type="GO" id="GO:0003964">
    <property type="term" value="F:RNA-directed DNA polymerase activity"/>
    <property type="evidence" value="ECO:0007669"/>
    <property type="project" value="UniProtKB-KW"/>
</dbReference>
<dbReference type="GO" id="GO:0042575">
    <property type="term" value="C:DNA polymerase complex"/>
    <property type="evidence" value="ECO:0007669"/>
    <property type="project" value="UniProtKB-ARBA"/>
</dbReference>
<dbReference type="Pfam" id="PF00665">
    <property type="entry name" value="rve"/>
    <property type="match status" value="1"/>
</dbReference>
<feature type="region of interest" description="Disordered" evidence="8">
    <location>
        <begin position="100"/>
        <end position="137"/>
    </location>
</feature>
<dbReference type="EMBL" id="CADCXV010000358">
    <property type="protein sequence ID" value="CAB0029843.1"/>
    <property type="molecule type" value="Genomic_DNA"/>
</dbReference>
<keyword evidence="6" id="KW-0378">Hydrolase</keyword>
<dbReference type="FunFam" id="3.30.420.10:FF:000032">
    <property type="entry name" value="Retrovirus-related Pol polyprotein from transposon 297-like Protein"/>
    <property type="match status" value="1"/>
</dbReference>
<dbReference type="GO" id="GO:0016787">
    <property type="term" value="F:hydrolase activity"/>
    <property type="evidence" value="ECO:0007669"/>
    <property type="project" value="UniProtKB-KW"/>
</dbReference>
<dbReference type="InterPro" id="IPR050951">
    <property type="entry name" value="Retrovirus_Pol_polyprotein"/>
</dbReference>
<dbReference type="GO" id="GO:0015074">
    <property type="term" value="P:DNA integration"/>
    <property type="evidence" value="ECO:0007669"/>
    <property type="project" value="InterPro"/>
</dbReference>
<dbReference type="Gene3D" id="3.10.10.10">
    <property type="entry name" value="HIV Type 1 Reverse Transcriptase, subunit A, domain 1"/>
    <property type="match status" value="1"/>
</dbReference>
<keyword evidence="4" id="KW-0540">Nuclease</keyword>
<keyword evidence="11" id="KW-1185">Reference proteome</keyword>
<feature type="compositionally biased region" description="Low complexity" evidence="8">
    <location>
        <begin position="1361"/>
        <end position="1382"/>
    </location>
</feature>
<feature type="region of interest" description="Disordered" evidence="8">
    <location>
        <begin position="165"/>
        <end position="192"/>
    </location>
</feature>
<dbReference type="Gene3D" id="1.10.340.70">
    <property type="match status" value="1"/>
</dbReference>
<feature type="compositionally biased region" description="Polar residues" evidence="8">
    <location>
        <begin position="396"/>
        <end position="406"/>
    </location>
</feature>
<dbReference type="Pfam" id="PF00078">
    <property type="entry name" value="RVT_1"/>
    <property type="match status" value="1"/>
</dbReference>
<feature type="compositionally biased region" description="Polar residues" evidence="8">
    <location>
        <begin position="426"/>
        <end position="441"/>
    </location>
</feature>
<evidence type="ECO:0000256" key="5">
    <source>
        <dbReference type="ARBA" id="ARBA00022759"/>
    </source>
</evidence>
<dbReference type="EC" id="2.7.7.49" evidence="1"/>
<feature type="compositionally biased region" description="Polar residues" evidence="8">
    <location>
        <begin position="302"/>
        <end position="312"/>
    </location>
</feature>
<dbReference type="FunFam" id="3.10.20.370:FF:000001">
    <property type="entry name" value="Retrovirus-related Pol polyprotein from transposon 17.6-like protein"/>
    <property type="match status" value="1"/>
</dbReference>
<dbReference type="InterPro" id="IPR041588">
    <property type="entry name" value="Integrase_H2C2"/>
</dbReference>
<keyword evidence="2" id="KW-0808">Transferase</keyword>
<dbReference type="InterPro" id="IPR043502">
    <property type="entry name" value="DNA/RNA_pol_sf"/>
</dbReference>
<evidence type="ECO:0000256" key="3">
    <source>
        <dbReference type="ARBA" id="ARBA00022695"/>
    </source>
</evidence>
<dbReference type="GO" id="GO:0004519">
    <property type="term" value="F:endonuclease activity"/>
    <property type="evidence" value="ECO:0007669"/>
    <property type="project" value="UniProtKB-KW"/>
</dbReference>
<dbReference type="PANTHER" id="PTHR37984:SF5">
    <property type="entry name" value="PROTEIN NYNRIN-LIKE"/>
    <property type="match status" value="1"/>
</dbReference>
<protein>
    <recommendedName>
        <fullName evidence="1">RNA-directed DNA polymerase</fullName>
        <ecNumber evidence="1">2.7.7.49</ecNumber>
    </recommendedName>
</protein>
<evidence type="ECO:0000259" key="9">
    <source>
        <dbReference type="PROSITE" id="PS50994"/>
    </source>
</evidence>
<reference evidence="10 11" key="1">
    <citation type="submission" date="2020-02" db="EMBL/GenBank/DDBJ databases">
        <authorList>
            <person name="Ferguson B K."/>
        </authorList>
    </citation>
    <scope>NUCLEOTIDE SEQUENCE [LARGE SCALE GENOMIC DNA]</scope>
</reference>
<evidence type="ECO:0000256" key="2">
    <source>
        <dbReference type="ARBA" id="ARBA00022679"/>
    </source>
</evidence>
<dbReference type="SUPFAM" id="SSF56672">
    <property type="entry name" value="DNA/RNA polymerases"/>
    <property type="match status" value="2"/>
</dbReference>
<feature type="non-terminal residue" evidence="10">
    <location>
        <position position="1"/>
    </location>
</feature>
<dbReference type="InterPro" id="IPR000477">
    <property type="entry name" value="RT_dom"/>
</dbReference>
<feature type="compositionally biased region" description="Basic residues" evidence="8">
    <location>
        <begin position="1473"/>
        <end position="1492"/>
    </location>
</feature>
<keyword evidence="5" id="KW-0255">Endonuclease</keyword>
<dbReference type="Pfam" id="PF17921">
    <property type="entry name" value="Integrase_H2C2"/>
    <property type="match status" value="1"/>
</dbReference>
<organism evidence="10 11">
    <name type="scientific">Trichogramma brassicae</name>
    <dbReference type="NCBI Taxonomy" id="86971"/>
    <lineage>
        <taxon>Eukaryota</taxon>
        <taxon>Metazoa</taxon>
        <taxon>Ecdysozoa</taxon>
        <taxon>Arthropoda</taxon>
        <taxon>Hexapoda</taxon>
        <taxon>Insecta</taxon>
        <taxon>Pterygota</taxon>
        <taxon>Neoptera</taxon>
        <taxon>Endopterygota</taxon>
        <taxon>Hymenoptera</taxon>
        <taxon>Apocrita</taxon>
        <taxon>Proctotrupomorpha</taxon>
        <taxon>Chalcidoidea</taxon>
        <taxon>Trichogrammatidae</taxon>
        <taxon>Trichogramma</taxon>
    </lineage>
</organism>
<evidence type="ECO:0000256" key="8">
    <source>
        <dbReference type="SAM" id="MobiDB-lite"/>
    </source>
</evidence>
<dbReference type="Proteomes" id="UP000479190">
    <property type="component" value="Unassembled WGS sequence"/>
</dbReference>
<evidence type="ECO:0000313" key="11">
    <source>
        <dbReference type="Proteomes" id="UP000479190"/>
    </source>
</evidence>
<dbReference type="InterPro" id="IPR001584">
    <property type="entry name" value="Integrase_cat-core"/>
</dbReference>
<dbReference type="InterPro" id="IPR036397">
    <property type="entry name" value="RNaseH_sf"/>
</dbReference>
<dbReference type="Gene3D" id="3.30.70.270">
    <property type="match status" value="3"/>
</dbReference>
<dbReference type="OrthoDB" id="6515561at2759"/>
<dbReference type="Pfam" id="PF17917">
    <property type="entry name" value="RT_RNaseH"/>
    <property type="match status" value="1"/>
</dbReference>
<feature type="domain" description="Integrase catalytic" evidence="9">
    <location>
        <begin position="1077"/>
        <end position="1236"/>
    </location>
</feature>
<dbReference type="SUPFAM" id="SSF53098">
    <property type="entry name" value="Ribonuclease H-like"/>
    <property type="match status" value="1"/>
</dbReference>
<feature type="compositionally biased region" description="Polar residues" evidence="8">
    <location>
        <begin position="372"/>
        <end position="381"/>
    </location>
</feature>
<feature type="compositionally biased region" description="Basic and acidic residues" evidence="8">
    <location>
        <begin position="289"/>
        <end position="301"/>
    </location>
</feature>
<name>A0A6H5I1W7_9HYME</name>
<dbReference type="CDD" id="cd09274">
    <property type="entry name" value="RNase_HI_RT_Ty3"/>
    <property type="match status" value="1"/>
</dbReference>
<dbReference type="InterPro" id="IPR012337">
    <property type="entry name" value="RNaseH-like_sf"/>
</dbReference>
<feature type="compositionally biased region" description="Polar residues" evidence="8">
    <location>
        <begin position="1455"/>
        <end position="1472"/>
    </location>
</feature>
<evidence type="ECO:0000313" key="10">
    <source>
        <dbReference type="EMBL" id="CAB0029843.1"/>
    </source>
</evidence>
<sequence length="1503" mass="167661">DILERLATANYISCVDLRSGFYQIAMDPNSAHKTGFAGPNGTYEYKRMPMGIKSAPAQLYELADEQELKDNTLPSEKDHPPGRFLTTRAKRIINDESEIIKKQFDDGSDDGSDILRQPRHKKTNRNVSPPPVRTNSNTHIVEKEPSIRRAKLKAKEKIAKIITDGRRSRKQTTQITREQAAGISKSKHHDRQVTQPYSLTPHTAHEHAADDINLQQTQINESENTAHISDTLHKRLPETRDTSPCSVCTSSDDDMGEKKPLVRQAKLKAIKKISEIICYGKRHCRQPAHAEHEPAIMEQRDPQTTQSREQPTLASQAELLTHIPEPNENNIEAASARCFFPSHFIFASRTLRSAARPWRRGGRLLHGHDFDYNSSSYTQHQRPFRHRASSSASRSLNFVGNSNISCRRSSRRRRRSTSTQQKRSRNATVTQQQQPDGTSVPGQHRRLHLRGVASVCATLAADEALQVYACTAGLARPNIEYLNGLLCAFFLASKQYSSLEDCGCISLPVETRLYFSSYAVFGVIFPGRFSLVSPFWSSAVPFDCDMTPADALPAAAQGDSADPASAHIMDSAVPAVATVSNTAAPTLIDLINTHCINQQPMSCSRVTLQVNSLQSPTPDEVSLASSYRGFAAGPQGGLCQPQQTSQILPPLASFDPLEGRNGPPSQADDILIASPDVETHRKHVEIVFERLRKAALQLNLSKCVFESDQVEFLGFLIDRNGYKPLPVKVEKINNFPRPQTVEQLRRFLGMINFYHHCMPGSAQLQIELNGLLTSQKKGDKTPINWNSKAIESFEQLKRNLAFPQDGAPLRVCTDASDSAMGAVLEQQTTDQWKPLAFFSRKFDRAQRGYSTFDRELTAIVGAVKHFMHYLEGVAFVVCTDHKPLLSILTQPLDTTLARRRRQVEFLSMFDMTLEYLPGPENAVADALSRLVEAEPHSLSDSEPADPSACIGAISLPLKLPLNELTAAQANDDELRGLLKDPAPPFKLCKVVWQPSNQQIFAEVSAERIRPYVPGPLRFKVFDIFHGLAHPGPRITDKLIRKFYIWPSMSRDITLYCKACMPCQQSKVTRHNRPQPMHFDAPDARFQHVHIDLVGPLPECRGFSYLLTMIDRFSRWPEAVPLQDITAETVARAFVKHWVSRFSSPSILTTDQGSQFESKLFEEVSRALGIEKIHTTPYHPQANGMIERFHRDIKAAFMCRSDAGDWLDALPTIMLGLRTRPILDTDLSPAEMLYGRALRIPGIFCEYDDDDYDSRAFKETFLRHMISLKPLPVKHKDASRPFYYADLDTCSHELKIIKCGKRSLERPYTGPHRVISRDPSKRHMEIQVDDRIVRVSVDQLKPAHFLDEALAHQAEASVAPGAGVAASNPVPPASARAPVSSASIDIPGPSSAVMAPPIARNNEQTSDQTLTNNNPIDVDDALLPDYPELTRNPRDELGIGHSVTVGEAADVPFPPEQSSFTSEHSYASTSQANGKRKARSNNKQPSKRGKMVSHRPLNSSFSES</sequence>
<dbReference type="GO" id="GO:0003676">
    <property type="term" value="F:nucleic acid binding"/>
    <property type="evidence" value="ECO:0007669"/>
    <property type="project" value="InterPro"/>
</dbReference>
<evidence type="ECO:0000256" key="4">
    <source>
        <dbReference type="ARBA" id="ARBA00022722"/>
    </source>
</evidence>
<evidence type="ECO:0000256" key="6">
    <source>
        <dbReference type="ARBA" id="ARBA00022801"/>
    </source>
</evidence>
<keyword evidence="3" id="KW-0548">Nucleotidyltransferase</keyword>
<dbReference type="PANTHER" id="PTHR37984">
    <property type="entry name" value="PROTEIN CBG26694"/>
    <property type="match status" value="1"/>
</dbReference>
<dbReference type="InterPro" id="IPR043128">
    <property type="entry name" value="Rev_trsase/Diguanyl_cyclase"/>
</dbReference>
<feature type="region of interest" description="Disordered" evidence="8">
    <location>
        <begin position="289"/>
        <end position="312"/>
    </location>
</feature>
<feature type="region of interest" description="Disordered" evidence="8">
    <location>
        <begin position="237"/>
        <end position="256"/>
    </location>
</feature>
<evidence type="ECO:0000256" key="7">
    <source>
        <dbReference type="ARBA" id="ARBA00022918"/>
    </source>
</evidence>
<feature type="region of interest" description="Disordered" evidence="8">
    <location>
        <begin position="1361"/>
        <end position="1503"/>
    </location>
</feature>
<gene>
    <name evidence="10" type="ORF">TBRA_LOCUS1867</name>
</gene>
<accession>A0A6H5I1W7</accession>
<dbReference type="Gene3D" id="3.30.420.10">
    <property type="entry name" value="Ribonuclease H-like superfamily/Ribonuclease H"/>
    <property type="match status" value="1"/>
</dbReference>